<feature type="domain" description="C3H1-type" evidence="7">
    <location>
        <begin position="71"/>
        <end position="99"/>
    </location>
</feature>
<reference evidence="8 9" key="1">
    <citation type="submission" date="2023-10" db="EMBL/GenBank/DDBJ databases">
        <authorList>
            <person name="Maclean D."/>
            <person name="Macfadyen A."/>
        </authorList>
    </citation>
    <scope>NUCLEOTIDE SEQUENCE [LARGE SCALE GENOMIC DNA]</scope>
</reference>
<protein>
    <recommendedName>
        <fullName evidence="7">C3H1-type domain-containing protein</fullName>
    </recommendedName>
</protein>
<dbReference type="InterPro" id="IPR045234">
    <property type="entry name" value="Unkempt-like"/>
</dbReference>
<gene>
    <name evidence="8" type="ORF">CVIRNUC_010012</name>
</gene>
<feature type="region of interest" description="Disordered" evidence="6">
    <location>
        <begin position="1"/>
        <end position="20"/>
    </location>
</feature>
<feature type="region of interest" description="Disordered" evidence="6">
    <location>
        <begin position="550"/>
        <end position="569"/>
    </location>
</feature>
<evidence type="ECO:0000256" key="6">
    <source>
        <dbReference type="SAM" id="MobiDB-lite"/>
    </source>
</evidence>
<feature type="region of interest" description="Disordered" evidence="6">
    <location>
        <begin position="457"/>
        <end position="476"/>
    </location>
</feature>
<feature type="compositionally biased region" description="Polar residues" evidence="6">
    <location>
        <begin position="244"/>
        <end position="253"/>
    </location>
</feature>
<evidence type="ECO:0000313" key="9">
    <source>
        <dbReference type="Proteomes" id="UP001314263"/>
    </source>
</evidence>
<dbReference type="Proteomes" id="UP001314263">
    <property type="component" value="Unassembled WGS sequence"/>
</dbReference>
<proteinExistence type="predicted"/>
<dbReference type="InterPro" id="IPR000571">
    <property type="entry name" value="Znf_CCCH"/>
</dbReference>
<accession>A0AAV1IHH9</accession>
<dbReference type="InterPro" id="IPR057444">
    <property type="entry name" value="Znf-CCCH_AtC3H23-like"/>
</dbReference>
<dbReference type="SUPFAM" id="SSF90229">
    <property type="entry name" value="CCCH zinc finger"/>
    <property type="match status" value="1"/>
</dbReference>
<keyword evidence="1 5" id="KW-0479">Metal-binding</keyword>
<dbReference type="PROSITE" id="PS50103">
    <property type="entry name" value="ZF_C3H1"/>
    <property type="match status" value="1"/>
</dbReference>
<dbReference type="EMBL" id="CAUYUE010000015">
    <property type="protein sequence ID" value="CAK0786798.1"/>
    <property type="molecule type" value="Genomic_DNA"/>
</dbReference>
<keyword evidence="4" id="KW-0238">DNA-binding</keyword>
<dbReference type="InterPro" id="IPR036855">
    <property type="entry name" value="Znf_CCCH_sf"/>
</dbReference>
<evidence type="ECO:0000256" key="4">
    <source>
        <dbReference type="ARBA" id="ARBA00023125"/>
    </source>
</evidence>
<evidence type="ECO:0000256" key="2">
    <source>
        <dbReference type="ARBA" id="ARBA00022771"/>
    </source>
</evidence>
<dbReference type="GO" id="GO:0003677">
    <property type="term" value="F:DNA binding"/>
    <property type="evidence" value="ECO:0007669"/>
    <property type="project" value="UniProtKB-KW"/>
</dbReference>
<feature type="zinc finger region" description="C3H1-type" evidence="5">
    <location>
        <begin position="71"/>
        <end position="99"/>
    </location>
</feature>
<dbReference type="PANTHER" id="PTHR14493">
    <property type="entry name" value="UNKEMPT FAMILY MEMBER"/>
    <property type="match status" value="1"/>
</dbReference>
<feature type="compositionally biased region" description="Basic and acidic residues" evidence="6">
    <location>
        <begin position="1"/>
        <end position="10"/>
    </location>
</feature>
<evidence type="ECO:0000256" key="5">
    <source>
        <dbReference type="PROSITE-ProRule" id="PRU00723"/>
    </source>
</evidence>
<feature type="region of interest" description="Disordered" evidence="6">
    <location>
        <begin position="237"/>
        <end position="291"/>
    </location>
</feature>
<keyword evidence="2 5" id="KW-0863">Zinc-finger</keyword>
<sequence>MPEESPEKAQNEQGSQSSADDENWELFKADDFRMYCMKVLPCSKRFCHDWTVCPYAHPGEKAKRRDPRVHSYTGIACPNMKKDQACVRGDNCPYAHNVFEYWLHPTRYRTQLCNDMEKCNRKICFFAHSPEEVRHPSTKPFVPPEALAAATTSATLEAVRKAAADSDAHKKEAASACLVDALLKAHGGDNSLLLAQLQEAQGVAAGNPSQDSAQLVDALTALLQSCGLVQGQDSRAQSRRRSFSDTVKANQHSGAPLRDDRLDISSSGKSRSDPARMRARAGQRGRGRQSLDVARDLKRSPTIDENKACLPTIESLVSALANSNEYMANQGAFGQSMPNTSTPFSSPEEMAAYSAGVAAAQQMMISPEDLQQLLQASMQPSLDWSANAELLHQLQQAGAEQAPAWPLAYGQRRRHQAPSGPVSAHAAASLRAHAALTGEPWLGEAMSAGADVMGHVTEQPTYDGRPSMDSRRSSDSNYMTGLGGQEYLPHCEPIDEYMSMRTSMDAGMRMSIDSMRSSANGMQGHMGPQAPPTADYRASSLFSHFGGFGGAKTSPPLGDPPAYSCGPSN</sequence>
<dbReference type="PANTHER" id="PTHR14493:SF50">
    <property type="entry name" value="RING FINGER PROTEIN UNKEMPT"/>
    <property type="match status" value="1"/>
</dbReference>
<evidence type="ECO:0000256" key="1">
    <source>
        <dbReference type="ARBA" id="ARBA00022723"/>
    </source>
</evidence>
<evidence type="ECO:0000256" key="3">
    <source>
        <dbReference type="ARBA" id="ARBA00022833"/>
    </source>
</evidence>
<name>A0AAV1IHH9_9CHLO</name>
<keyword evidence="3 5" id="KW-0862">Zinc</keyword>
<feature type="compositionally biased region" description="Basic residues" evidence="6">
    <location>
        <begin position="277"/>
        <end position="287"/>
    </location>
</feature>
<dbReference type="AlphaFoldDB" id="A0AAV1IHH9"/>
<organism evidence="8 9">
    <name type="scientific">Coccomyxa viridis</name>
    <dbReference type="NCBI Taxonomy" id="1274662"/>
    <lineage>
        <taxon>Eukaryota</taxon>
        <taxon>Viridiplantae</taxon>
        <taxon>Chlorophyta</taxon>
        <taxon>core chlorophytes</taxon>
        <taxon>Trebouxiophyceae</taxon>
        <taxon>Trebouxiophyceae incertae sedis</taxon>
        <taxon>Coccomyxaceae</taxon>
        <taxon>Coccomyxa</taxon>
    </lineage>
</organism>
<evidence type="ECO:0000259" key="7">
    <source>
        <dbReference type="PROSITE" id="PS50103"/>
    </source>
</evidence>
<comment type="caution">
    <text evidence="8">The sequence shown here is derived from an EMBL/GenBank/DDBJ whole genome shotgun (WGS) entry which is preliminary data.</text>
</comment>
<dbReference type="Gene3D" id="3.30.1370.210">
    <property type="match status" value="1"/>
</dbReference>
<evidence type="ECO:0000313" key="8">
    <source>
        <dbReference type="EMBL" id="CAK0786798.1"/>
    </source>
</evidence>
<dbReference type="GO" id="GO:0008270">
    <property type="term" value="F:zinc ion binding"/>
    <property type="evidence" value="ECO:0007669"/>
    <property type="project" value="UniProtKB-KW"/>
</dbReference>
<keyword evidence="9" id="KW-1185">Reference proteome</keyword>
<dbReference type="SMART" id="SM00356">
    <property type="entry name" value="ZnF_C3H1"/>
    <property type="match status" value="2"/>
</dbReference>
<dbReference type="Pfam" id="PF25512">
    <property type="entry name" value="zf-CCCH_AtC3H23"/>
    <property type="match status" value="1"/>
</dbReference>